<dbReference type="InterPro" id="IPR013126">
    <property type="entry name" value="Hsp_70_fam"/>
</dbReference>
<organism evidence="6 7">
    <name type="scientific">Mycolicibacterium litorale</name>
    <dbReference type="NCBI Taxonomy" id="758802"/>
    <lineage>
        <taxon>Bacteria</taxon>
        <taxon>Bacillati</taxon>
        <taxon>Actinomycetota</taxon>
        <taxon>Actinomycetes</taxon>
        <taxon>Mycobacteriales</taxon>
        <taxon>Mycobacteriaceae</taxon>
        <taxon>Mycolicibacterium</taxon>
    </lineage>
</organism>
<feature type="region of interest" description="Disordered" evidence="4">
    <location>
        <begin position="344"/>
        <end position="440"/>
    </location>
</feature>
<evidence type="ECO:0000256" key="2">
    <source>
        <dbReference type="ARBA" id="ARBA00022840"/>
    </source>
</evidence>
<keyword evidence="2" id="KW-0067">ATP-binding</keyword>
<feature type="transmembrane region" description="Helical" evidence="5">
    <location>
        <begin position="297"/>
        <end position="316"/>
    </location>
</feature>
<dbReference type="EMBL" id="AP022586">
    <property type="protein sequence ID" value="BBY15198.1"/>
    <property type="molecule type" value="Genomic_DNA"/>
</dbReference>
<dbReference type="GO" id="GO:0005524">
    <property type="term" value="F:ATP binding"/>
    <property type="evidence" value="ECO:0007669"/>
    <property type="project" value="UniProtKB-KW"/>
</dbReference>
<feature type="compositionally biased region" description="Polar residues" evidence="4">
    <location>
        <begin position="597"/>
        <end position="613"/>
    </location>
</feature>
<dbReference type="Proteomes" id="UP000466607">
    <property type="component" value="Chromosome"/>
</dbReference>
<feature type="region of interest" description="Disordered" evidence="4">
    <location>
        <begin position="474"/>
        <end position="513"/>
    </location>
</feature>
<feature type="compositionally biased region" description="Low complexity" evidence="4">
    <location>
        <begin position="614"/>
        <end position="625"/>
    </location>
</feature>
<dbReference type="PANTHER" id="PTHR42749:SF1">
    <property type="entry name" value="CELL SHAPE-DETERMINING PROTEIN MREB"/>
    <property type="match status" value="1"/>
</dbReference>
<keyword evidence="1" id="KW-0547">Nucleotide-binding</keyword>
<evidence type="ECO:0000256" key="4">
    <source>
        <dbReference type="SAM" id="MobiDB-lite"/>
    </source>
</evidence>
<reference evidence="6 7" key="1">
    <citation type="journal article" date="2019" name="Emerg. Microbes Infect.">
        <title>Comprehensive subspecies identification of 175 nontuberculous mycobacteria species based on 7547 genomic profiles.</title>
        <authorList>
            <person name="Matsumoto Y."/>
            <person name="Kinjo T."/>
            <person name="Motooka D."/>
            <person name="Nabeya D."/>
            <person name="Jung N."/>
            <person name="Uechi K."/>
            <person name="Horii T."/>
            <person name="Iida T."/>
            <person name="Fujita J."/>
            <person name="Nakamura S."/>
        </authorList>
    </citation>
    <scope>NUCLEOTIDE SEQUENCE [LARGE SCALE GENOMIC DNA]</scope>
    <source>
        <strain evidence="6 7">JCM 17423</strain>
    </source>
</reference>
<protein>
    <recommendedName>
        <fullName evidence="8">Hsp70 protein</fullName>
    </recommendedName>
</protein>
<keyword evidence="5" id="KW-0472">Membrane</keyword>
<dbReference type="SUPFAM" id="SSF53067">
    <property type="entry name" value="Actin-like ATPase domain"/>
    <property type="match status" value="1"/>
</dbReference>
<keyword evidence="5" id="KW-1133">Transmembrane helix</keyword>
<dbReference type="RefSeq" id="WP_163687388.1">
    <property type="nucleotide sequence ID" value="NZ_AP022586.1"/>
</dbReference>
<feature type="compositionally biased region" description="Pro residues" evidence="4">
    <location>
        <begin position="350"/>
        <end position="360"/>
    </location>
</feature>
<keyword evidence="5" id="KW-0812">Transmembrane</keyword>
<feature type="compositionally biased region" description="Low complexity" evidence="4">
    <location>
        <begin position="576"/>
        <end position="589"/>
    </location>
</feature>
<feature type="transmembrane region" description="Helical" evidence="5">
    <location>
        <begin position="443"/>
        <end position="465"/>
    </location>
</feature>
<gene>
    <name evidence="6" type="ORF">MLIT_07900</name>
</gene>
<evidence type="ECO:0000313" key="7">
    <source>
        <dbReference type="Proteomes" id="UP000466607"/>
    </source>
</evidence>
<dbReference type="Gene3D" id="3.30.420.40">
    <property type="match status" value="2"/>
</dbReference>
<dbReference type="CDD" id="cd10170">
    <property type="entry name" value="ASKHA_NBD_HSP70"/>
    <property type="match status" value="1"/>
</dbReference>
<proteinExistence type="predicted"/>
<sequence length="625" mass="65067">MASLSMKVGSEIFAAVTDTSAAQSQPVNAVRRQAVLVWRSGQGPELRAPGVFGVPADVEVAGFVDRVDDPVEVVASDGTPRRGADLVALAIEYLVRYSSGAVEGRPDIAICHPSHWDSNAVNAFGSALRRAGLGHAKLVPEILAVLARTRQMRGVPSGGPLAVYDLGGNGLSLSLADARTLAPIGPTVRNTDFGVAQADYAILRHVLALVEESAADLDLDDSGVVRQLGDLRDQCRIAKETLSTETATVIDVDLAGFADGIRLVRSELQELIRQPIEHSAELVEELLRVNGIDRRSLSAIVLSGGGGAIPLVAEFLSSRFRVPILRDQDPALTSVLGAMSAQPPLLRAASPPPTPPPEMPPVANRQHAHPPLTRPQGPVIERLDPSGTAGTPAPQVRPRPNPGPTGAASGSFPPPPPPFRTSERQPASTHTTRPRNRSSRKSIPLLITTAVAAFFLVGLLATMFVGPAENTSNTITSTTTTPPTTTITTTTQNSEVTSGGDGVTATPKQCPSGTKAENGTCVPIAAPCEPPSQIVDGVCVTPPVCEPPNELIDGVCQPPVIECPPPGEVVDGVCLTTTPPSSSTTSSPPTTTPPSPQETNNQTSSVVPQEISQPTTSDPSPDSVP</sequence>
<evidence type="ECO:0008006" key="8">
    <source>
        <dbReference type="Google" id="ProtNLM"/>
    </source>
</evidence>
<evidence type="ECO:0000256" key="5">
    <source>
        <dbReference type="SAM" id="Phobius"/>
    </source>
</evidence>
<dbReference type="Gene3D" id="3.90.640.10">
    <property type="entry name" value="Actin, Chain A, domain 4"/>
    <property type="match status" value="1"/>
</dbReference>
<evidence type="ECO:0000313" key="6">
    <source>
        <dbReference type="EMBL" id="BBY15198.1"/>
    </source>
</evidence>
<dbReference type="PANTHER" id="PTHR42749">
    <property type="entry name" value="CELL SHAPE-DETERMINING PROTEIN MREB"/>
    <property type="match status" value="1"/>
</dbReference>
<keyword evidence="3" id="KW-0143">Chaperone</keyword>
<dbReference type="AlphaFoldDB" id="A0AAD1IP41"/>
<keyword evidence="7" id="KW-1185">Reference proteome</keyword>
<dbReference type="InterPro" id="IPR043129">
    <property type="entry name" value="ATPase_NBD"/>
</dbReference>
<dbReference type="Pfam" id="PF00012">
    <property type="entry name" value="HSP70"/>
    <property type="match status" value="1"/>
</dbReference>
<accession>A0AAD1IP41</accession>
<evidence type="ECO:0000256" key="1">
    <source>
        <dbReference type="ARBA" id="ARBA00022741"/>
    </source>
</evidence>
<feature type="compositionally biased region" description="Low complexity" evidence="4">
    <location>
        <begin position="474"/>
        <end position="491"/>
    </location>
</feature>
<name>A0AAD1IP41_9MYCO</name>
<evidence type="ECO:0000256" key="3">
    <source>
        <dbReference type="ARBA" id="ARBA00023186"/>
    </source>
</evidence>
<feature type="region of interest" description="Disordered" evidence="4">
    <location>
        <begin position="574"/>
        <end position="625"/>
    </location>
</feature>
<dbReference type="GO" id="GO:0140662">
    <property type="term" value="F:ATP-dependent protein folding chaperone"/>
    <property type="evidence" value="ECO:0007669"/>
    <property type="project" value="InterPro"/>
</dbReference>